<proteinExistence type="predicted"/>
<accession>A0ABX0GZV7</accession>
<gene>
    <name evidence="1" type="ORF">G9H71_22485</name>
</gene>
<dbReference type="Proteomes" id="UP000800981">
    <property type="component" value="Unassembled WGS sequence"/>
</dbReference>
<sequence length="90" mass="9855">MGWKRGPTLAARAAQARASVVPPSTPTVRPVHCWVSDPPGHPGTWPGLLIARQRGSAGDRWRGRVVYVVDAYEEPVLVEAWLDFGCLRPV</sequence>
<organism evidence="1 2">
    <name type="scientific">Motilibacter deserti</name>
    <dbReference type="NCBI Taxonomy" id="2714956"/>
    <lineage>
        <taxon>Bacteria</taxon>
        <taxon>Bacillati</taxon>
        <taxon>Actinomycetota</taxon>
        <taxon>Actinomycetes</taxon>
        <taxon>Motilibacterales</taxon>
        <taxon>Motilibacteraceae</taxon>
        <taxon>Motilibacter</taxon>
    </lineage>
</organism>
<evidence type="ECO:0000313" key="2">
    <source>
        <dbReference type="Proteomes" id="UP000800981"/>
    </source>
</evidence>
<evidence type="ECO:0000313" key="1">
    <source>
        <dbReference type="EMBL" id="NHC16557.1"/>
    </source>
</evidence>
<keyword evidence="2" id="KW-1185">Reference proteome</keyword>
<reference evidence="1 2" key="1">
    <citation type="submission" date="2020-03" db="EMBL/GenBank/DDBJ databases">
        <title>Two novel Motilibacter sp.</title>
        <authorList>
            <person name="Liu S."/>
        </authorList>
    </citation>
    <scope>NUCLEOTIDE SEQUENCE [LARGE SCALE GENOMIC DNA]</scope>
    <source>
        <strain evidence="1 2">E257</strain>
    </source>
</reference>
<name>A0ABX0GZV7_9ACTN</name>
<dbReference type="EMBL" id="JAANNP010000210">
    <property type="protein sequence ID" value="NHC16557.1"/>
    <property type="molecule type" value="Genomic_DNA"/>
</dbReference>
<protein>
    <submittedName>
        <fullName evidence="1">Uncharacterized protein</fullName>
    </submittedName>
</protein>
<comment type="caution">
    <text evidence="1">The sequence shown here is derived from an EMBL/GenBank/DDBJ whole genome shotgun (WGS) entry which is preliminary data.</text>
</comment>